<dbReference type="Gene3D" id="3.40.50.970">
    <property type="match status" value="2"/>
</dbReference>
<comment type="similarity">
    <text evidence="4">Belongs to the transketolase family.</text>
</comment>
<evidence type="ECO:0000256" key="8">
    <source>
        <dbReference type="ARBA" id="ARBA00022842"/>
    </source>
</evidence>
<feature type="domain" description="Transketolase-like pyrimidine-binding" evidence="11">
    <location>
        <begin position="353"/>
        <end position="525"/>
    </location>
</feature>
<comment type="cofactor">
    <cofactor evidence="3">
        <name>thiamine diphosphate</name>
        <dbReference type="ChEBI" id="CHEBI:58937"/>
    </cofactor>
</comment>
<dbReference type="GO" id="GO:0006098">
    <property type="term" value="P:pentose-phosphate shunt"/>
    <property type="evidence" value="ECO:0007669"/>
    <property type="project" value="TreeGrafter"/>
</dbReference>
<dbReference type="InterPro" id="IPR055152">
    <property type="entry name" value="Transketolase-like_C_2"/>
</dbReference>
<protein>
    <recommendedName>
        <fullName evidence="5">transketolase</fullName>
        <ecNumber evidence="5">2.2.1.1</ecNumber>
    </recommendedName>
</protein>
<evidence type="ECO:0000256" key="4">
    <source>
        <dbReference type="ARBA" id="ARBA00007131"/>
    </source>
</evidence>
<evidence type="ECO:0000256" key="1">
    <source>
        <dbReference type="ARBA" id="ARBA00001941"/>
    </source>
</evidence>
<dbReference type="GO" id="GO:0046872">
    <property type="term" value="F:metal ion binding"/>
    <property type="evidence" value="ECO:0007669"/>
    <property type="project" value="UniProtKB-KW"/>
</dbReference>
<dbReference type="FunFam" id="3.40.50.970:FF:000003">
    <property type="entry name" value="Transketolase"/>
    <property type="match status" value="1"/>
</dbReference>
<dbReference type="SUPFAM" id="SSF56399">
    <property type="entry name" value="ADP-ribosylation"/>
    <property type="match status" value="1"/>
</dbReference>
<dbReference type="Gene3D" id="1.10.10.970">
    <property type="entry name" value="RNA 2'-phosphotransferase, Tpt1/KptA family, N-terminal domain"/>
    <property type="match status" value="1"/>
</dbReference>
<evidence type="ECO:0000256" key="6">
    <source>
        <dbReference type="ARBA" id="ARBA00022679"/>
    </source>
</evidence>
<dbReference type="Pfam" id="PF22613">
    <property type="entry name" value="Transketolase_C_1"/>
    <property type="match status" value="1"/>
</dbReference>
<dbReference type="InterPro" id="IPR005475">
    <property type="entry name" value="Transketolase-like_Pyr-bd"/>
</dbReference>
<reference evidence="12" key="1">
    <citation type="submission" date="2020-10" db="EMBL/GenBank/DDBJ databases">
        <authorList>
            <person name="Han B."/>
            <person name="Lu T."/>
            <person name="Zhao Q."/>
            <person name="Huang X."/>
            <person name="Zhao Y."/>
        </authorList>
    </citation>
    <scope>NUCLEOTIDE SEQUENCE</scope>
</reference>
<dbReference type="Gene3D" id="3.40.50.920">
    <property type="match status" value="1"/>
</dbReference>
<comment type="cofactor">
    <cofactor evidence="2">
        <name>Mg(2+)</name>
        <dbReference type="ChEBI" id="CHEBI:18420"/>
    </cofactor>
</comment>
<dbReference type="InterPro" id="IPR029061">
    <property type="entry name" value="THDP-binding"/>
</dbReference>
<proteinExistence type="inferred from homology"/>
<evidence type="ECO:0000313" key="12">
    <source>
        <dbReference type="EMBL" id="CAD6343384.1"/>
    </source>
</evidence>
<comment type="cofactor">
    <cofactor evidence="1">
        <name>Co(2+)</name>
        <dbReference type="ChEBI" id="CHEBI:48828"/>
    </cofactor>
</comment>
<keyword evidence="8" id="KW-0460">Magnesium</keyword>
<gene>
    <name evidence="12" type="ORF">NCGR_LOCUS67482</name>
</gene>
<name>A0A811SPY4_9POAL</name>
<dbReference type="OrthoDB" id="10267175at2759"/>
<dbReference type="InterPro" id="IPR009014">
    <property type="entry name" value="Transketo_C/PFOR_II"/>
</dbReference>
<dbReference type="InterPro" id="IPR042080">
    <property type="entry name" value="RNA_2'-PTrans_N"/>
</dbReference>
<dbReference type="CDD" id="cd07033">
    <property type="entry name" value="TPP_PYR_DXS_TK_like"/>
    <property type="match status" value="1"/>
</dbReference>
<evidence type="ECO:0000313" key="13">
    <source>
        <dbReference type="Proteomes" id="UP000604825"/>
    </source>
</evidence>
<keyword evidence="7" id="KW-0479">Metal-binding</keyword>
<evidence type="ECO:0000256" key="2">
    <source>
        <dbReference type="ARBA" id="ARBA00001946"/>
    </source>
</evidence>
<keyword evidence="13" id="KW-1185">Reference proteome</keyword>
<evidence type="ECO:0000256" key="9">
    <source>
        <dbReference type="ARBA" id="ARBA00023052"/>
    </source>
</evidence>
<keyword evidence="6" id="KW-0808">Transferase</keyword>
<comment type="caution">
    <text evidence="12">The sequence shown here is derived from an EMBL/GenBank/DDBJ whole genome shotgun (WGS) entry which is preliminary data.</text>
</comment>
<organism evidence="12 13">
    <name type="scientific">Miscanthus lutarioriparius</name>
    <dbReference type="NCBI Taxonomy" id="422564"/>
    <lineage>
        <taxon>Eukaryota</taxon>
        <taxon>Viridiplantae</taxon>
        <taxon>Streptophyta</taxon>
        <taxon>Embryophyta</taxon>
        <taxon>Tracheophyta</taxon>
        <taxon>Spermatophyta</taxon>
        <taxon>Magnoliopsida</taxon>
        <taxon>Liliopsida</taxon>
        <taxon>Poales</taxon>
        <taxon>Poaceae</taxon>
        <taxon>PACMAD clade</taxon>
        <taxon>Panicoideae</taxon>
        <taxon>Andropogonodae</taxon>
        <taxon>Andropogoneae</taxon>
        <taxon>Saccharinae</taxon>
        <taxon>Miscanthus</taxon>
    </lineage>
</organism>
<dbReference type="EMBL" id="CAJGYO010000754">
    <property type="protein sequence ID" value="CAD6343384.1"/>
    <property type="molecule type" value="Genomic_DNA"/>
</dbReference>
<dbReference type="InterPro" id="IPR033247">
    <property type="entry name" value="Transketolase_fam"/>
</dbReference>
<evidence type="ECO:0000259" key="11">
    <source>
        <dbReference type="SMART" id="SM00861"/>
    </source>
</evidence>
<dbReference type="AlphaFoldDB" id="A0A811SPY4"/>
<dbReference type="PANTHER" id="PTHR43522">
    <property type="entry name" value="TRANSKETOLASE"/>
    <property type="match status" value="1"/>
</dbReference>
<evidence type="ECO:0000256" key="7">
    <source>
        <dbReference type="ARBA" id="ARBA00022723"/>
    </source>
</evidence>
<dbReference type="InterPro" id="IPR005474">
    <property type="entry name" value="Transketolase_N"/>
</dbReference>
<evidence type="ECO:0000256" key="3">
    <source>
        <dbReference type="ARBA" id="ARBA00001964"/>
    </source>
</evidence>
<dbReference type="PANTHER" id="PTHR43522:SF2">
    <property type="entry name" value="TRANSKETOLASE 1-RELATED"/>
    <property type="match status" value="1"/>
</dbReference>
<dbReference type="GO" id="GO:0000215">
    <property type="term" value="F:tRNA 2'-phosphotransferase activity"/>
    <property type="evidence" value="ECO:0007669"/>
    <property type="project" value="UniProtKB-EC"/>
</dbReference>
<accession>A0A811SPY4</accession>
<dbReference type="EC" id="2.2.1.1" evidence="5"/>
<dbReference type="GO" id="GO:0005829">
    <property type="term" value="C:cytosol"/>
    <property type="evidence" value="ECO:0007669"/>
    <property type="project" value="TreeGrafter"/>
</dbReference>
<dbReference type="SUPFAM" id="SSF52922">
    <property type="entry name" value="TK C-terminal domain-like"/>
    <property type="match status" value="1"/>
</dbReference>
<dbReference type="Proteomes" id="UP000604825">
    <property type="component" value="Unassembled WGS sequence"/>
</dbReference>
<sequence>MAAELRLDMRTDGYVRVRDLLKLNLQTFAKVPLKSHTVDEIREAVRRDNKQRFSLLEEEGELLIRANQGHTVTTVTSESLLKPILSPDEVSVCVHGTYRKTLDLILESGLKRMARLHVHFSSGLPLDGGVISGIRQNVNILIHLDVSKALKGPLGQGIANAVGLALAEKHLAARFNKPDNEVVNHCTYVILGDGYQMEGISSEACSLAGHWGLGKLVAFYDGNHISVDGDTETAFTEDVSARFEAYGWHTLWAKNGNTGYDDIREAIKEAKAVTDKPTLTKVATTIGYGSPKKANSYSVHGGALGTKEVEATRQNLGWPYEPFCVPEDVKSHWSRHVPRGTALEKYTAECTEASTRNLSQQCLNELPKVLPGFLGGSADVASSSMTLLKMFDNFQKHTPEERNVCFGVREHGMGGVCNGIALHSPGLVPYCSTYLAFSDYMRAAMRVSALSEAGVIYVMTHDCIGVGENGPTHKPIEHLMSFLTMPNMLVLRPADGNETAGAYRVAVLNWKRPSVLALSRQNLSQLPGTSIEGVEMGGYIISDNSSGNRPDLIVLGTGSELEIAAKAADELRKEGKTVRVVSLVCWELFEEQSDEYKESVLPESVTTVHKDQCRSRVFSWMAEVRGPQGQDHCDRQVRCECSCWKDLQGVWHHCGERHCGSQEPLRVHCHFFLMWSFCGRRAC</sequence>
<dbReference type="Pfam" id="PF00456">
    <property type="entry name" value="Transketolase_N"/>
    <property type="match status" value="1"/>
</dbReference>
<comment type="catalytic activity">
    <reaction evidence="10">
        <text>D-sedoheptulose 7-phosphate + D-glyceraldehyde 3-phosphate = aldehydo-D-ribose 5-phosphate + D-xylulose 5-phosphate</text>
        <dbReference type="Rhea" id="RHEA:10508"/>
        <dbReference type="ChEBI" id="CHEBI:57483"/>
        <dbReference type="ChEBI" id="CHEBI:57737"/>
        <dbReference type="ChEBI" id="CHEBI:58273"/>
        <dbReference type="ChEBI" id="CHEBI:59776"/>
        <dbReference type="EC" id="2.2.1.1"/>
    </reaction>
</comment>
<dbReference type="SUPFAM" id="SSF52518">
    <property type="entry name" value="Thiamin diphosphate-binding fold (THDP-binding)"/>
    <property type="match status" value="2"/>
</dbReference>
<evidence type="ECO:0000256" key="10">
    <source>
        <dbReference type="ARBA" id="ARBA00049473"/>
    </source>
</evidence>
<evidence type="ECO:0000256" key="5">
    <source>
        <dbReference type="ARBA" id="ARBA00013152"/>
    </source>
</evidence>
<keyword evidence="9" id="KW-0786">Thiamine pyrophosphate</keyword>
<dbReference type="SMART" id="SM00861">
    <property type="entry name" value="Transket_pyr"/>
    <property type="match status" value="1"/>
</dbReference>
<dbReference type="GO" id="GO:0004802">
    <property type="term" value="F:transketolase activity"/>
    <property type="evidence" value="ECO:0007669"/>
    <property type="project" value="UniProtKB-EC"/>
</dbReference>